<gene>
    <name evidence="2" type="ORF">CORC01_05863</name>
</gene>
<feature type="compositionally biased region" description="Polar residues" evidence="1">
    <location>
        <begin position="14"/>
        <end position="23"/>
    </location>
</feature>
<dbReference type="GeneID" id="34559015"/>
<evidence type="ECO:0000313" key="2">
    <source>
        <dbReference type="EMBL" id="OHE98774.1"/>
    </source>
</evidence>
<evidence type="ECO:0000313" key="3">
    <source>
        <dbReference type="Proteomes" id="UP000176998"/>
    </source>
</evidence>
<dbReference type="RefSeq" id="XP_022475923.1">
    <property type="nucleotide sequence ID" value="XM_022617505.1"/>
</dbReference>
<reference evidence="2 3" key="1">
    <citation type="submission" date="2016-09" db="EMBL/GenBank/DDBJ databases">
        <authorList>
            <person name="Capua I."/>
            <person name="De Benedictis P."/>
            <person name="Joannis T."/>
            <person name="Lombin L.H."/>
            <person name="Cattoli G."/>
        </authorList>
    </citation>
    <scope>NUCLEOTIDE SEQUENCE [LARGE SCALE GENOMIC DNA]</scope>
    <source>
        <strain evidence="2 3">IMI 309357</strain>
    </source>
</reference>
<evidence type="ECO:0000256" key="1">
    <source>
        <dbReference type="SAM" id="MobiDB-lite"/>
    </source>
</evidence>
<dbReference type="EMBL" id="MJBS01000042">
    <property type="protein sequence ID" value="OHE98774.1"/>
    <property type="molecule type" value="Genomic_DNA"/>
</dbReference>
<dbReference type="Proteomes" id="UP000176998">
    <property type="component" value="Unassembled WGS sequence"/>
</dbReference>
<feature type="region of interest" description="Disordered" evidence="1">
    <location>
        <begin position="1"/>
        <end position="44"/>
    </location>
</feature>
<comment type="caution">
    <text evidence="2">The sequence shown here is derived from an EMBL/GenBank/DDBJ whole genome shotgun (WGS) entry which is preliminary data.</text>
</comment>
<keyword evidence="3" id="KW-1185">Reference proteome</keyword>
<protein>
    <submittedName>
        <fullName evidence="2">Uncharacterized protein</fullName>
    </submittedName>
</protein>
<accession>A0A1G4BBJ6</accession>
<organism evidence="2 3">
    <name type="scientific">Colletotrichum orchidophilum</name>
    <dbReference type="NCBI Taxonomy" id="1209926"/>
    <lineage>
        <taxon>Eukaryota</taxon>
        <taxon>Fungi</taxon>
        <taxon>Dikarya</taxon>
        <taxon>Ascomycota</taxon>
        <taxon>Pezizomycotina</taxon>
        <taxon>Sordariomycetes</taxon>
        <taxon>Hypocreomycetidae</taxon>
        <taxon>Glomerellales</taxon>
        <taxon>Glomerellaceae</taxon>
        <taxon>Colletotrichum</taxon>
    </lineage>
</organism>
<proteinExistence type="predicted"/>
<sequence length="123" mass="13366">MLGGVTMDRGSATMLRSTPQLPSHGQPWGPVRDPTTADYNTDSDIAWSPAKKLMKLMTRRRSEEDADGEKACLTNRRVGTGELSSPAPLGLTTPSGGDKCSHKLSQRTLIQFVVMDVPLEPEK</sequence>
<feature type="region of interest" description="Disordered" evidence="1">
    <location>
        <begin position="59"/>
        <end position="101"/>
    </location>
</feature>
<name>A0A1G4BBJ6_9PEZI</name>
<dbReference type="AlphaFoldDB" id="A0A1G4BBJ6"/>